<sequence>MRSTWFVLLSLIFLCCEGQTKKKYEDYNDEDFSEVQGIIIKTTRKTDFKNVIKSSIHFIYNLDKERPDMGYELNTSYMVHEGEPVIILVHKDDYKVSYFGARGIVEEDILLNYLDKCEKIGGGYYGVEESFFH</sequence>
<organism evidence="1 2">
    <name type="scientific">Flagellimonas spongiicola</name>
    <dbReference type="NCBI Taxonomy" id="2942208"/>
    <lineage>
        <taxon>Bacteria</taxon>
        <taxon>Pseudomonadati</taxon>
        <taxon>Bacteroidota</taxon>
        <taxon>Flavobacteriia</taxon>
        <taxon>Flavobacteriales</taxon>
        <taxon>Flavobacteriaceae</taxon>
        <taxon>Flagellimonas</taxon>
    </lineage>
</organism>
<comment type="caution">
    <text evidence="1">The sequence shown here is derived from an EMBL/GenBank/DDBJ whole genome shotgun (WGS) entry which is preliminary data.</text>
</comment>
<keyword evidence="2" id="KW-1185">Reference proteome</keyword>
<name>A0ABT0PXK2_9FLAO</name>
<accession>A0ABT0PXK2</accession>
<gene>
    <name evidence="1" type="ORF">M3P19_15590</name>
</gene>
<evidence type="ECO:0000313" key="2">
    <source>
        <dbReference type="Proteomes" id="UP001203607"/>
    </source>
</evidence>
<dbReference type="RefSeq" id="WP_249658621.1">
    <property type="nucleotide sequence ID" value="NZ_JAMFMA010000004.1"/>
</dbReference>
<evidence type="ECO:0000313" key="1">
    <source>
        <dbReference type="EMBL" id="MCL6275437.1"/>
    </source>
</evidence>
<protein>
    <submittedName>
        <fullName evidence="1">Uncharacterized protein</fullName>
    </submittedName>
</protein>
<proteinExistence type="predicted"/>
<dbReference type="EMBL" id="JAMFMA010000004">
    <property type="protein sequence ID" value="MCL6275437.1"/>
    <property type="molecule type" value="Genomic_DNA"/>
</dbReference>
<reference evidence="1 2" key="1">
    <citation type="submission" date="2022-05" db="EMBL/GenBank/DDBJ databases">
        <authorList>
            <person name="Park J.-S."/>
        </authorList>
    </citation>
    <scope>NUCLEOTIDE SEQUENCE [LARGE SCALE GENOMIC DNA]</scope>
    <source>
        <strain evidence="1 2">2012CJ35-5</strain>
    </source>
</reference>
<dbReference type="Proteomes" id="UP001203607">
    <property type="component" value="Unassembled WGS sequence"/>
</dbReference>